<dbReference type="InterPro" id="IPR056792">
    <property type="entry name" value="PRC_RimM"/>
</dbReference>
<dbReference type="SUPFAM" id="SSF50447">
    <property type="entry name" value="Translation proteins"/>
    <property type="match status" value="1"/>
</dbReference>
<comment type="caution">
    <text evidence="8">The sequence shown here is derived from an EMBL/GenBank/DDBJ whole genome shotgun (WGS) entry which is preliminary data.</text>
</comment>
<dbReference type="GO" id="GO:0006364">
    <property type="term" value="P:rRNA processing"/>
    <property type="evidence" value="ECO:0007669"/>
    <property type="project" value="UniProtKB-UniRule"/>
</dbReference>
<evidence type="ECO:0000256" key="1">
    <source>
        <dbReference type="ARBA" id="ARBA00022490"/>
    </source>
</evidence>
<feature type="domain" description="Ribosome maturation factor RimM PRC barrel" evidence="7">
    <location>
        <begin position="101"/>
        <end position="167"/>
    </location>
</feature>
<comment type="subcellular location">
    <subcellularLocation>
        <location evidence="5">Cytoplasm</location>
    </subcellularLocation>
</comment>
<dbReference type="PANTHER" id="PTHR33692">
    <property type="entry name" value="RIBOSOME MATURATION FACTOR RIMM"/>
    <property type="match status" value="1"/>
</dbReference>
<evidence type="ECO:0000256" key="5">
    <source>
        <dbReference type="HAMAP-Rule" id="MF_00014"/>
    </source>
</evidence>
<dbReference type="GO" id="GO:0005840">
    <property type="term" value="C:ribosome"/>
    <property type="evidence" value="ECO:0007669"/>
    <property type="project" value="InterPro"/>
</dbReference>
<keyword evidence="9" id="KW-1185">Reference proteome</keyword>
<comment type="subunit">
    <text evidence="5">Binds ribosomal protein uS19.</text>
</comment>
<name>A0A437S877_9FIRM</name>
<evidence type="ECO:0000256" key="2">
    <source>
        <dbReference type="ARBA" id="ARBA00022517"/>
    </source>
</evidence>
<keyword evidence="1 5" id="KW-0963">Cytoplasm</keyword>
<comment type="function">
    <text evidence="5">An accessory protein needed during the final step in the assembly of 30S ribosomal subunit, possibly for assembly of the head region. Essential for efficient processing of 16S rRNA. May be needed both before and after RbfA during the maturation of 16S rRNA. It has affinity for free ribosomal 30S subunits but not for 70S ribosomes.</text>
</comment>
<evidence type="ECO:0000313" key="9">
    <source>
        <dbReference type="Proteomes" id="UP000288812"/>
    </source>
</evidence>
<dbReference type="EMBL" id="RLIH01000003">
    <property type="protein sequence ID" value="RVU55290.1"/>
    <property type="molecule type" value="Genomic_DNA"/>
</dbReference>
<dbReference type="NCBIfam" id="TIGR02273">
    <property type="entry name" value="16S_RimM"/>
    <property type="match status" value="1"/>
</dbReference>
<sequence length="169" mass="19381">MKKSSEHTIIGKIINTRGIKGELKIFPMTGSIERFSQLKTVFVGESLEACSVEKVIYESKFVYLKLKEFNNINDVLKFKDQYLYVKDSDRIKLEEGTYFISDIIGCSVYNTENVLLGKVVDVIENPVHDLYAMENENGQHLIPAIRQFIKEINIDSKFIIIDPIEGLIN</sequence>
<evidence type="ECO:0000259" key="6">
    <source>
        <dbReference type="Pfam" id="PF01782"/>
    </source>
</evidence>
<comment type="similarity">
    <text evidence="5">Belongs to the RimM family.</text>
</comment>
<dbReference type="HAMAP" id="MF_00014">
    <property type="entry name" value="Ribosome_mat_RimM"/>
    <property type="match status" value="1"/>
</dbReference>
<dbReference type="AlphaFoldDB" id="A0A437S877"/>
<evidence type="ECO:0000313" key="8">
    <source>
        <dbReference type="EMBL" id="RVU55290.1"/>
    </source>
</evidence>
<accession>A0A437S877</accession>
<dbReference type="Gene3D" id="2.40.30.60">
    <property type="entry name" value="RimM"/>
    <property type="match status" value="1"/>
</dbReference>
<dbReference type="InterPro" id="IPR011961">
    <property type="entry name" value="RimM"/>
</dbReference>
<dbReference type="Gene3D" id="2.30.30.240">
    <property type="entry name" value="PRC-barrel domain"/>
    <property type="match status" value="1"/>
</dbReference>
<dbReference type="InterPro" id="IPR036976">
    <property type="entry name" value="RimM_N_sf"/>
</dbReference>
<dbReference type="InterPro" id="IPR011033">
    <property type="entry name" value="PRC_barrel-like_sf"/>
</dbReference>
<evidence type="ECO:0000256" key="4">
    <source>
        <dbReference type="ARBA" id="ARBA00023186"/>
    </source>
</evidence>
<dbReference type="PANTHER" id="PTHR33692:SF1">
    <property type="entry name" value="RIBOSOME MATURATION FACTOR RIMM"/>
    <property type="match status" value="1"/>
</dbReference>
<keyword evidence="3 5" id="KW-0698">rRNA processing</keyword>
<keyword evidence="2 5" id="KW-0690">Ribosome biogenesis</keyword>
<keyword evidence="4 5" id="KW-0143">Chaperone</keyword>
<dbReference type="Proteomes" id="UP000288812">
    <property type="component" value="Unassembled WGS sequence"/>
</dbReference>
<dbReference type="OrthoDB" id="9810331at2"/>
<dbReference type="SUPFAM" id="SSF50346">
    <property type="entry name" value="PRC-barrel domain"/>
    <property type="match status" value="1"/>
</dbReference>
<proteinExistence type="inferred from homology"/>
<gene>
    <name evidence="5 8" type="primary">rimM</name>
    <name evidence="8" type="ORF">EF514_03190</name>
</gene>
<reference evidence="8 9" key="1">
    <citation type="submission" date="2018-11" db="EMBL/GenBank/DDBJ databases">
        <title>Genome sequencing and assembly of Anaerosphaera sp. nov., GS7-6-2.</title>
        <authorList>
            <person name="Rettenmaier R."/>
            <person name="Liebl W."/>
            <person name="Zverlov V."/>
        </authorList>
    </citation>
    <scope>NUCLEOTIDE SEQUENCE [LARGE SCALE GENOMIC DNA]</scope>
    <source>
        <strain evidence="8 9">GS7-6-2</strain>
    </source>
</reference>
<protein>
    <recommendedName>
        <fullName evidence="5">Ribosome maturation factor RimM</fullName>
    </recommendedName>
</protein>
<organism evidence="8 9">
    <name type="scientific">Anaerosphaera multitolerans</name>
    <dbReference type="NCBI Taxonomy" id="2487351"/>
    <lineage>
        <taxon>Bacteria</taxon>
        <taxon>Bacillati</taxon>
        <taxon>Bacillota</taxon>
        <taxon>Tissierellia</taxon>
        <taxon>Tissierellales</taxon>
        <taxon>Peptoniphilaceae</taxon>
        <taxon>Anaerosphaera</taxon>
    </lineage>
</organism>
<dbReference type="InterPro" id="IPR002676">
    <property type="entry name" value="RimM_N"/>
</dbReference>
<evidence type="ECO:0000259" key="7">
    <source>
        <dbReference type="Pfam" id="PF24986"/>
    </source>
</evidence>
<dbReference type="GO" id="GO:0042274">
    <property type="term" value="P:ribosomal small subunit biogenesis"/>
    <property type="evidence" value="ECO:0007669"/>
    <property type="project" value="UniProtKB-UniRule"/>
</dbReference>
<comment type="domain">
    <text evidence="5">The PRC barrel domain binds ribosomal protein uS19.</text>
</comment>
<dbReference type="GO" id="GO:0005737">
    <property type="term" value="C:cytoplasm"/>
    <property type="evidence" value="ECO:0007669"/>
    <property type="project" value="UniProtKB-SubCell"/>
</dbReference>
<dbReference type="Pfam" id="PF24986">
    <property type="entry name" value="PRC_RimM"/>
    <property type="match status" value="1"/>
</dbReference>
<dbReference type="Pfam" id="PF01782">
    <property type="entry name" value="RimM"/>
    <property type="match status" value="1"/>
</dbReference>
<dbReference type="GO" id="GO:0043022">
    <property type="term" value="F:ribosome binding"/>
    <property type="evidence" value="ECO:0007669"/>
    <property type="project" value="InterPro"/>
</dbReference>
<evidence type="ECO:0000256" key="3">
    <source>
        <dbReference type="ARBA" id="ARBA00022552"/>
    </source>
</evidence>
<feature type="domain" description="RimM N-terminal" evidence="6">
    <location>
        <begin position="10"/>
        <end position="88"/>
    </location>
</feature>
<dbReference type="RefSeq" id="WP_127723761.1">
    <property type="nucleotide sequence ID" value="NZ_RLIH01000003.1"/>
</dbReference>
<dbReference type="InterPro" id="IPR009000">
    <property type="entry name" value="Transl_B-barrel_sf"/>
</dbReference>